<keyword evidence="1" id="KW-0472">Membrane</keyword>
<evidence type="ECO:0000259" key="3">
    <source>
        <dbReference type="PROSITE" id="PS50887"/>
    </source>
</evidence>
<dbReference type="Gene3D" id="3.30.70.270">
    <property type="match status" value="1"/>
</dbReference>
<dbReference type="SMART" id="SM00062">
    <property type="entry name" value="PBPb"/>
    <property type="match status" value="2"/>
</dbReference>
<dbReference type="SUPFAM" id="SSF53850">
    <property type="entry name" value="Periplasmic binding protein-like II"/>
    <property type="match status" value="2"/>
</dbReference>
<proteinExistence type="predicted"/>
<protein>
    <submittedName>
        <fullName evidence="4">EAL domain-containing protein</fullName>
    </submittedName>
</protein>
<keyword evidence="5" id="KW-1185">Reference proteome</keyword>
<dbReference type="InterPro" id="IPR035919">
    <property type="entry name" value="EAL_sf"/>
</dbReference>
<dbReference type="SMART" id="SM00267">
    <property type="entry name" value="GGDEF"/>
    <property type="match status" value="1"/>
</dbReference>
<dbReference type="Pfam" id="PF00497">
    <property type="entry name" value="SBP_bac_3"/>
    <property type="match status" value="2"/>
</dbReference>
<dbReference type="Pfam" id="PF00563">
    <property type="entry name" value="EAL"/>
    <property type="match status" value="1"/>
</dbReference>
<dbReference type="Pfam" id="PF00990">
    <property type="entry name" value="GGDEF"/>
    <property type="match status" value="1"/>
</dbReference>
<dbReference type="Gene3D" id="3.20.20.450">
    <property type="entry name" value="EAL domain"/>
    <property type="match status" value="1"/>
</dbReference>
<dbReference type="InterPro" id="IPR043128">
    <property type="entry name" value="Rev_trsase/Diguanyl_cyclase"/>
</dbReference>
<dbReference type="SMART" id="SM00052">
    <property type="entry name" value="EAL"/>
    <property type="match status" value="1"/>
</dbReference>
<keyword evidence="1" id="KW-1133">Transmembrane helix</keyword>
<feature type="transmembrane region" description="Helical" evidence="1">
    <location>
        <begin position="484"/>
        <end position="506"/>
    </location>
</feature>
<comment type="caution">
    <text evidence="4">The sequence shown here is derived from an EMBL/GenBank/DDBJ whole genome shotgun (WGS) entry which is preliminary data.</text>
</comment>
<evidence type="ECO:0000313" key="5">
    <source>
        <dbReference type="Proteomes" id="UP001232750"/>
    </source>
</evidence>
<dbReference type="CDD" id="cd01948">
    <property type="entry name" value="EAL"/>
    <property type="match status" value="1"/>
</dbReference>
<dbReference type="RefSeq" id="WP_283831001.1">
    <property type="nucleotide sequence ID" value="NZ_JASJEU010000005.1"/>
</dbReference>
<dbReference type="InterPro" id="IPR000160">
    <property type="entry name" value="GGDEF_dom"/>
</dbReference>
<dbReference type="EMBL" id="JASJEU010000005">
    <property type="protein sequence ID" value="MDJ1649662.1"/>
    <property type="molecule type" value="Genomic_DNA"/>
</dbReference>
<feature type="domain" description="GGDEF" evidence="3">
    <location>
        <begin position="549"/>
        <end position="688"/>
    </location>
</feature>
<dbReference type="PROSITE" id="PS50883">
    <property type="entry name" value="EAL"/>
    <property type="match status" value="1"/>
</dbReference>
<dbReference type="InterPro" id="IPR001638">
    <property type="entry name" value="Solute-binding_3/MltF_N"/>
</dbReference>
<keyword evidence="1" id="KW-0812">Transmembrane</keyword>
<name>A0ABT7DJG8_9ACTN</name>
<gene>
    <name evidence="4" type="ORF">QNJ86_02510</name>
</gene>
<reference evidence="4 5" key="1">
    <citation type="submission" date="2023-05" db="EMBL/GenBank/DDBJ databases">
        <title>Gordonibacter KGMB12511T sp. nov., isolated from faeces of healthy Korean.</title>
        <authorList>
            <person name="Kim H.S."/>
            <person name="Kim J.-S."/>
            <person name="Suh M.K."/>
            <person name="Eom M.K."/>
            <person name="Do H.E."/>
            <person name="Lee J.-S."/>
        </authorList>
    </citation>
    <scope>NUCLEOTIDE SEQUENCE [LARGE SCALE GENOMIC DNA]</scope>
    <source>
        <strain evidence="4 5">KGMB12511</strain>
    </source>
</reference>
<dbReference type="InterPro" id="IPR029787">
    <property type="entry name" value="Nucleotide_cyclase"/>
</dbReference>
<dbReference type="CDD" id="cd01949">
    <property type="entry name" value="GGDEF"/>
    <property type="match status" value="1"/>
</dbReference>
<dbReference type="NCBIfam" id="TIGR00254">
    <property type="entry name" value="GGDEF"/>
    <property type="match status" value="1"/>
</dbReference>
<dbReference type="Gene3D" id="3.40.190.10">
    <property type="entry name" value="Periplasmic binding protein-like II"/>
    <property type="match status" value="4"/>
</dbReference>
<dbReference type="SUPFAM" id="SSF55073">
    <property type="entry name" value="Nucleotide cyclase"/>
    <property type="match status" value="1"/>
</dbReference>
<dbReference type="PANTHER" id="PTHR33121:SF70">
    <property type="entry name" value="SIGNALING PROTEIN YKOW"/>
    <property type="match status" value="1"/>
</dbReference>
<evidence type="ECO:0000256" key="1">
    <source>
        <dbReference type="SAM" id="Phobius"/>
    </source>
</evidence>
<dbReference type="InterPro" id="IPR001633">
    <property type="entry name" value="EAL_dom"/>
</dbReference>
<organism evidence="4 5">
    <name type="scientific">Gordonibacter faecis</name>
    <dbReference type="NCBI Taxonomy" id="3047475"/>
    <lineage>
        <taxon>Bacteria</taxon>
        <taxon>Bacillati</taxon>
        <taxon>Actinomycetota</taxon>
        <taxon>Coriobacteriia</taxon>
        <taxon>Eggerthellales</taxon>
        <taxon>Eggerthellaceae</taxon>
        <taxon>Gordonibacter</taxon>
    </lineage>
</organism>
<evidence type="ECO:0000313" key="4">
    <source>
        <dbReference type="EMBL" id="MDJ1649662.1"/>
    </source>
</evidence>
<dbReference type="Proteomes" id="UP001232750">
    <property type="component" value="Unassembled WGS sequence"/>
</dbReference>
<evidence type="ECO:0000259" key="2">
    <source>
        <dbReference type="PROSITE" id="PS50883"/>
    </source>
</evidence>
<feature type="domain" description="EAL" evidence="2">
    <location>
        <begin position="697"/>
        <end position="952"/>
    </location>
</feature>
<sequence length="957" mass="106178">MPSALAEDGAASTDKRVVRVAFYENGDYQYTKNEGTHGGFTVDYLNEVGRYADWTYNFVSYPNWESAFAAVQAGEADLLPLVYFSEERARQVRFSSSPLCDLYSTLNVRENDKRFAYEDFAAFTGMRVGVIAGSEDARSFTAYAAEHGFTPELVSYETTEALFDALNNGTLDAIAMTHLGSNSPFRIVAQFDPAPLFAIFPLDRADVAAEFDKATDELMLRDPDFATLLCDRYFGINTDQDPVFTADEYAYLASAPTLRVAYDAHRAPLAYTDPETGAFAGVGARLFEDISRITGLSFEFVPTEVHAEVMSLLAEGEVDIGCGVARDLDHESKGLITTTGPYLRDPLAVVVGANSDGNRVGVPQGFMSDDVAGNLRDTDEITRLDTPKACFDALLADEVDRVYVDTHVASYLMAEPQYSPLSMATLTNYANDLSLGVTASADPRLVRILDRCVQYTSESKMTTWLSESSLSVHPTSLMDILRQYPLEIILGLFLLFCCVSAVGYYLSRTKVRTARRIEELSFTDPLTGGWSLARFRSLVSEQLREAPDGRYALLYLDIKRFKSFNAAFGYTAGYELLKDLARTLHDLSREDEHFARITADEFAVLVRWDGWDDFITHFAELDRRFNELPVLTELSHRLSLQAGVCLVDRTHGVERIDAQTIMEFMDCARYARDSIGETSQSTAVLYNDGMKERDIAERALVAAAHDALAGGEFTAFYQPKVELATNRIVGFEALARWESPERGLVPPDEFIPLFEKTGLVKELDLQVFKQACARIHERLEAGAPMARIACNFSRLHLLDDGFPDHLKALVDSYGVPVELLELELTENIVMEDLDRAESVCRRLKDLGFRISIDDFGSGYSSLGTLQDLPIDVLKLDRTFLMSSESGERSKTILEGVVGIAERLHVTIVVEGVETCEQAAMLLQLDDGIIAQGFLYSRPVPRAASDQQMDAGVLEPGA</sequence>
<dbReference type="InterPro" id="IPR050706">
    <property type="entry name" value="Cyclic-di-GMP_PDE-like"/>
</dbReference>
<dbReference type="SUPFAM" id="SSF141868">
    <property type="entry name" value="EAL domain-like"/>
    <property type="match status" value="1"/>
</dbReference>
<accession>A0ABT7DJG8</accession>
<dbReference type="PROSITE" id="PS50887">
    <property type="entry name" value="GGDEF"/>
    <property type="match status" value="1"/>
</dbReference>
<dbReference type="PANTHER" id="PTHR33121">
    <property type="entry name" value="CYCLIC DI-GMP PHOSPHODIESTERASE PDEF"/>
    <property type="match status" value="1"/>
</dbReference>